<comment type="caution">
    <text evidence="2">The sequence shown here is derived from an EMBL/GenBank/DDBJ whole genome shotgun (WGS) entry which is preliminary data.</text>
</comment>
<keyword evidence="3" id="KW-1185">Reference proteome</keyword>
<evidence type="ECO:0000259" key="1">
    <source>
        <dbReference type="Pfam" id="PF05729"/>
    </source>
</evidence>
<dbReference type="Pfam" id="PF05729">
    <property type="entry name" value="NACHT"/>
    <property type="match status" value="1"/>
</dbReference>
<accession>A0ABS3FED5</accession>
<dbReference type="Gene3D" id="3.40.50.300">
    <property type="entry name" value="P-loop containing nucleotide triphosphate hydrolases"/>
    <property type="match status" value="1"/>
</dbReference>
<protein>
    <submittedName>
        <fullName evidence="2">NACHT domain-containing protein</fullName>
    </submittedName>
</protein>
<dbReference type="InterPro" id="IPR027417">
    <property type="entry name" value="P-loop_NTPase"/>
</dbReference>
<dbReference type="Proteomes" id="UP000664807">
    <property type="component" value="Unassembled WGS sequence"/>
</dbReference>
<name>A0ABS3FED5_9FLAO</name>
<dbReference type="InterPro" id="IPR007111">
    <property type="entry name" value="NACHT_NTPase"/>
</dbReference>
<dbReference type="EMBL" id="JAFLNM010000001">
    <property type="protein sequence ID" value="MBO0341519.1"/>
    <property type="molecule type" value="Genomic_DNA"/>
</dbReference>
<proteinExistence type="predicted"/>
<sequence length="1413" mass="166354">MTKGGNGGKLFEEQAKVFFSRIFQRLGYTILKERPQFSGTQDGFDIQFMVTDGMTVRNIYVECKDYTTDPAFGNIYAKLHDLETSGYLLKENDIAIFISPRSNFGNHRNPEKSERTFNRSKYPFRVCLFEKAHGIDKLFALEPEIYEAVYGHSLSFEIDEEKELDRFKTLLFYKTNEEFTIAAIRKTRFITHLVKEAHYIQRGVTLIQDPETDDRHLFNILNKEVALFGINDVLHNILTDAVCPGLVLLGNPGMGKSIELKELAMDYWEHREENLWIPFYRSINSFGKQDTLENHLPPNWKDIPQLLVILDGLDEISYGQTFRTMIENFIQNHDGETIVKFVISCRTNIYESTIRDITNFRCCTLNSLDFKHALKYLVDKYQMPSESDYYHEIARVQNEFFENPYYLNLLGDYYQESQKLPSNKSELMERYIAKRLHDDEKSKGKTQDFDPGKILRACKKVAFSLEAMQTRNISGEQLTILLQETKPIFVNSGFAQRVVNADKWEFEHRNLQEFFVAKTLSNFEVDKIIEFIALDDAKPKTHPSWLNSISFLLNLLDSKSDKMASLVKWLQENDAIVLFQADRSRINDGIRKEVFQDYFIKRCKEQTLWVRKYDQETKDVARFADSDVNRNFLIKELSDKDNHRRTRISAMFLLSQMDTALMDEQFKKVLFCCLQASLEEVDIDFKAEILHLIHEKGYHRSEEYLSKLISTVSHIDHERITSMLLKLILESDVDKHIDYIRSITAFVAGEKQRKHQTRENYMTSEKGYFRSALINLGQARNQVYALQVFLEHGDDIRLENNDLAKLTQKMAESYTNTKEMYGYTMEWLTKALENRLTTYRNEEDLAAFFKKTGTNDKAFMDIYQSPLTMENKRYFLAYLISDNTLPVLVEDYQKGTLEANELYFFRNVLSRVDVDLALKFEKRILESTEYRLREDFIDVELRKLWADYHETKEQRSFDLLFDRKGLKRLAEDYFDLIGKSKLDWEDMRDHKENFWDDLELQKRFLPTFLEIVNDARRQIGKSITLADVHKYVDDELYILFKIKRELTNQSKKNIVERPEHIAYLKKWCLKNEKNGDFEHALGRYQSKNYLICEYLWFFGRRYNFKYQESTYLDMLWVDYHLEKGGVVGYDYILEEVDIDKIKARVIKNLHNGLEEFIVFINHAEFALSHGLSEVYSLIGDYLLDQSQNRYRRWKLLGSYVETTGDVQLLRHILENEAPVEDDNSLYWDATGHLINLGQKEIVNKKTMEVLKKNKGGMEGLTAIKYLIRAGHPKALAFFNKWLRAGNRYNRKEHRFFSTVDFGDFYAPGAIDALLELIELSVSKEIKGDDFFDPIRTVYEILKSFYENANQKDFTKLLTGLENSKHRLAQISGLDLFYIHDIINEVRDAYFKMRSRPMAFAEIAERIDASKYLI</sequence>
<feature type="domain" description="NACHT" evidence="1">
    <location>
        <begin position="247"/>
        <end position="378"/>
    </location>
</feature>
<evidence type="ECO:0000313" key="2">
    <source>
        <dbReference type="EMBL" id="MBO0341519.1"/>
    </source>
</evidence>
<organism evidence="2 3">
    <name type="scientific">Flagellimonas profundi</name>
    <dbReference type="NCBI Taxonomy" id="2915620"/>
    <lineage>
        <taxon>Bacteria</taxon>
        <taxon>Pseudomonadati</taxon>
        <taxon>Bacteroidota</taxon>
        <taxon>Flavobacteriia</taxon>
        <taxon>Flavobacteriales</taxon>
        <taxon>Flavobacteriaceae</taxon>
        <taxon>Flagellimonas</taxon>
    </lineage>
</organism>
<evidence type="ECO:0000313" key="3">
    <source>
        <dbReference type="Proteomes" id="UP000664807"/>
    </source>
</evidence>
<dbReference type="RefSeq" id="WP_207027354.1">
    <property type="nucleotide sequence ID" value="NZ_JAFLNM010000001.1"/>
</dbReference>
<reference evidence="2 3" key="1">
    <citation type="submission" date="2021-03" db="EMBL/GenBank/DDBJ databases">
        <title>Muricauda lutimaris sp. nov. and Muricauda ruestringensis sp. nov, two marine members of the Flavobacteriaceae isolated from deep sea sediments of Western Pacific.</title>
        <authorList>
            <person name="Zhao S."/>
            <person name="Liu R."/>
        </authorList>
    </citation>
    <scope>NUCLEOTIDE SEQUENCE [LARGE SCALE GENOMIC DNA]</scope>
    <source>
        <strain evidence="2 3">BC31-3-A3</strain>
    </source>
</reference>
<gene>
    <name evidence="2" type="ORF">J0654_07670</name>
</gene>